<dbReference type="AlphaFoldDB" id="A0A9E7HFT3"/>
<dbReference type="InterPro" id="IPR003703">
    <property type="entry name" value="Acyl_CoA_thio"/>
</dbReference>
<organism evidence="2 3">
    <name type="scientific">Musa troglodytarum</name>
    <name type="common">fe'i banana</name>
    <dbReference type="NCBI Taxonomy" id="320322"/>
    <lineage>
        <taxon>Eukaryota</taxon>
        <taxon>Viridiplantae</taxon>
        <taxon>Streptophyta</taxon>
        <taxon>Embryophyta</taxon>
        <taxon>Tracheophyta</taxon>
        <taxon>Spermatophyta</taxon>
        <taxon>Magnoliopsida</taxon>
        <taxon>Liliopsida</taxon>
        <taxon>Zingiberales</taxon>
        <taxon>Musaceae</taxon>
        <taxon>Musa</taxon>
    </lineage>
</organism>
<proteinExistence type="predicted"/>
<dbReference type="CDD" id="cd03444">
    <property type="entry name" value="Thioesterase_II_repeat1"/>
    <property type="match status" value="1"/>
</dbReference>
<dbReference type="GO" id="GO:0005782">
    <property type="term" value="C:peroxisomal matrix"/>
    <property type="evidence" value="ECO:0007669"/>
    <property type="project" value="UniProtKB-SubCell"/>
</dbReference>
<keyword evidence="3" id="KW-1185">Reference proteome</keyword>
<evidence type="ECO:0000259" key="1">
    <source>
        <dbReference type="Pfam" id="PF20789"/>
    </source>
</evidence>
<gene>
    <name evidence="2" type="ORF">MUK42_34992</name>
</gene>
<dbReference type="Pfam" id="PF20789">
    <property type="entry name" value="4HBT_3C"/>
    <property type="match status" value="1"/>
</dbReference>
<evidence type="ECO:0000313" key="2">
    <source>
        <dbReference type="EMBL" id="URE29028.1"/>
    </source>
</evidence>
<protein>
    <submittedName>
        <fullName evidence="2">Acyl-CoA thioesterase</fullName>
    </submittedName>
</protein>
<dbReference type="PANTHER" id="PTHR11066">
    <property type="entry name" value="ACYL-COA THIOESTERASE"/>
    <property type="match status" value="1"/>
</dbReference>
<feature type="domain" description="Acyl-CoA thioesterase-like C-terminal" evidence="1">
    <location>
        <begin position="13"/>
        <end position="96"/>
    </location>
</feature>
<evidence type="ECO:0000313" key="3">
    <source>
        <dbReference type="Proteomes" id="UP001055439"/>
    </source>
</evidence>
<name>A0A9E7HFT3_9LILI</name>
<dbReference type="Proteomes" id="UP001055439">
    <property type="component" value="Chromosome 8"/>
</dbReference>
<dbReference type="Gene3D" id="3.10.129.10">
    <property type="entry name" value="Hotdog Thioesterase"/>
    <property type="match status" value="1"/>
</dbReference>
<dbReference type="InterPro" id="IPR029069">
    <property type="entry name" value="HotDog_dom_sf"/>
</dbReference>
<dbReference type="GO" id="GO:0047617">
    <property type="term" value="F:fatty acyl-CoA hydrolase activity"/>
    <property type="evidence" value="ECO:0007669"/>
    <property type="project" value="InterPro"/>
</dbReference>
<reference evidence="2" key="1">
    <citation type="submission" date="2022-05" db="EMBL/GenBank/DDBJ databases">
        <title>The Musa troglodytarum L. genome provides insights into the mechanism of non-climacteric behaviour and enrichment of carotenoids.</title>
        <authorList>
            <person name="Wang J."/>
        </authorList>
    </citation>
    <scope>NUCLEOTIDE SEQUENCE</scope>
    <source>
        <tissue evidence="2">Leaf</tissue>
    </source>
</reference>
<accession>A0A9E7HFT3</accession>
<dbReference type="OrthoDB" id="68328at2759"/>
<dbReference type="InterPro" id="IPR049450">
    <property type="entry name" value="ACOT8-like_C"/>
</dbReference>
<dbReference type="GO" id="GO:0009062">
    <property type="term" value="P:fatty acid catabolic process"/>
    <property type="evidence" value="ECO:0007669"/>
    <property type="project" value="TreeGrafter"/>
</dbReference>
<dbReference type="SUPFAM" id="SSF54637">
    <property type="entry name" value="Thioesterase/thiol ester dehydrase-isomerase"/>
    <property type="match status" value="1"/>
</dbReference>
<dbReference type="GO" id="GO:0006637">
    <property type="term" value="P:acyl-CoA metabolic process"/>
    <property type="evidence" value="ECO:0007669"/>
    <property type="project" value="InterPro"/>
</dbReference>
<dbReference type="PANTHER" id="PTHR11066:SF34">
    <property type="entry name" value="ACYL-COENZYME A THIOESTERASE 8"/>
    <property type="match status" value="1"/>
</dbReference>
<sequence length="110" mass="12353">MHAPNMQVEHIRCVVAYASDIIFSGVSLNPHRRKGVKTASLSLDHSVWFHRPVRADDWLLYVIESPFAGGGRGFVTGQMFNRKGELVASLTQECLIRKPKPQNQNPKAKL</sequence>
<dbReference type="EMBL" id="CP097510">
    <property type="protein sequence ID" value="URE29028.1"/>
    <property type="molecule type" value="Genomic_DNA"/>
</dbReference>